<keyword evidence="3" id="KW-1185">Reference proteome</keyword>
<sequence>MSPFIPLSPKADRILTLLAWPAAIWIAYELTWYQQFKLTGNEGSVHLFTILSDWLGTPGGEKPFRLFVAILEIFCAVFVLIPRTRMIGAALSLGTMSGAIFFHTVSPLGIDPYGDGGQLFKEAVFTWFMALLVLFAHRAEAVGLLARLRARFLPVAA</sequence>
<keyword evidence="1" id="KW-0812">Transmembrane</keyword>
<dbReference type="EMBL" id="FOSQ01000015">
    <property type="protein sequence ID" value="SFL03369.1"/>
    <property type="molecule type" value="Genomic_DNA"/>
</dbReference>
<evidence type="ECO:0000313" key="3">
    <source>
        <dbReference type="Proteomes" id="UP000199473"/>
    </source>
</evidence>
<feature type="transmembrane region" description="Helical" evidence="1">
    <location>
        <begin position="64"/>
        <end position="81"/>
    </location>
</feature>
<dbReference type="Proteomes" id="UP000199473">
    <property type="component" value="Unassembled WGS sequence"/>
</dbReference>
<name>A0A1I4EDU1_9PROT</name>
<dbReference type="STRING" id="1123062.SAMN02745775_11566"/>
<gene>
    <name evidence="2" type="ORF">SAMN02745775_11566</name>
</gene>
<dbReference type="AlphaFoldDB" id="A0A1I4EDU1"/>
<dbReference type="OrthoDB" id="9791120at2"/>
<keyword evidence="1" id="KW-0472">Membrane</keyword>
<feature type="transmembrane region" description="Helical" evidence="1">
    <location>
        <begin position="88"/>
        <end position="105"/>
    </location>
</feature>
<keyword evidence="1" id="KW-1133">Transmembrane helix</keyword>
<organism evidence="2 3">
    <name type="scientific">Falsiroseomonas stagni DSM 19981</name>
    <dbReference type="NCBI Taxonomy" id="1123062"/>
    <lineage>
        <taxon>Bacteria</taxon>
        <taxon>Pseudomonadati</taxon>
        <taxon>Pseudomonadota</taxon>
        <taxon>Alphaproteobacteria</taxon>
        <taxon>Acetobacterales</taxon>
        <taxon>Roseomonadaceae</taxon>
        <taxon>Falsiroseomonas</taxon>
    </lineage>
</organism>
<feature type="transmembrane region" description="Helical" evidence="1">
    <location>
        <begin position="12"/>
        <end position="28"/>
    </location>
</feature>
<proteinExistence type="predicted"/>
<dbReference type="RefSeq" id="WP_092962794.1">
    <property type="nucleotide sequence ID" value="NZ_FOSQ01000015.1"/>
</dbReference>
<accession>A0A1I4EDU1</accession>
<evidence type="ECO:0000256" key="1">
    <source>
        <dbReference type="SAM" id="Phobius"/>
    </source>
</evidence>
<protein>
    <submittedName>
        <fullName evidence="2">DoxX-like family protein</fullName>
    </submittedName>
</protein>
<reference evidence="2 3" key="1">
    <citation type="submission" date="2016-10" db="EMBL/GenBank/DDBJ databases">
        <authorList>
            <person name="de Groot N.N."/>
        </authorList>
    </citation>
    <scope>NUCLEOTIDE SEQUENCE [LARGE SCALE GENOMIC DNA]</scope>
    <source>
        <strain evidence="2 3">DSM 19981</strain>
    </source>
</reference>
<evidence type="ECO:0000313" key="2">
    <source>
        <dbReference type="EMBL" id="SFL03369.1"/>
    </source>
</evidence>
<feature type="transmembrane region" description="Helical" evidence="1">
    <location>
        <begin position="125"/>
        <end position="146"/>
    </location>
</feature>